<keyword evidence="8" id="KW-1185">Reference proteome</keyword>
<accession>A0ABU0FL36</accession>
<comment type="caution">
    <text evidence="7">The sequence shown here is derived from an EMBL/GenBank/DDBJ whole genome shotgun (WGS) entry which is preliminary data.</text>
</comment>
<dbReference type="PANTHER" id="PTHR32196:SF72">
    <property type="entry name" value="RIBOSE IMPORT PERMEASE PROTEIN RBSC"/>
    <property type="match status" value="1"/>
</dbReference>
<feature type="transmembrane region" description="Helical" evidence="6">
    <location>
        <begin position="226"/>
        <end position="249"/>
    </location>
</feature>
<evidence type="ECO:0000256" key="3">
    <source>
        <dbReference type="ARBA" id="ARBA00022692"/>
    </source>
</evidence>
<keyword evidence="3 6" id="KW-0812">Transmembrane</keyword>
<dbReference type="CDD" id="cd06579">
    <property type="entry name" value="TM_PBP1_transp_AraH_like"/>
    <property type="match status" value="1"/>
</dbReference>
<protein>
    <submittedName>
        <fullName evidence="7">Ribose transport system permease protein</fullName>
    </submittedName>
</protein>
<reference evidence="7 8" key="1">
    <citation type="submission" date="2023-07" db="EMBL/GenBank/DDBJ databases">
        <title>Genomic Encyclopedia of Type Strains, Phase IV (KMG-IV): sequencing the most valuable type-strain genomes for metagenomic binning, comparative biology and taxonomic classification.</title>
        <authorList>
            <person name="Goeker M."/>
        </authorList>
    </citation>
    <scope>NUCLEOTIDE SEQUENCE [LARGE SCALE GENOMIC DNA]</scope>
    <source>
        <strain evidence="7 8">DSM 5896</strain>
    </source>
</reference>
<evidence type="ECO:0000313" key="8">
    <source>
        <dbReference type="Proteomes" id="UP001237448"/>
    </source>
</evidence>
<dbReference type="InterPro" id="IPR001851">
    <property type="entry name" value="ABC_transp_permease"/>
</dbReference>
<proteinExistence type="predicted"/>
<comment type="subcellular location">
    <subcellularLocation>
        <location evidence="1">Cell membrane</location>
        <topology evidence="1">Multi-pass membrane protein</topology>
    </subcellularLocation>
</comment>
<dbReference type="Pfam" id="PF02653">
    <property type="entry name" value="BPD_transp_2"/>
    <property type="match status" value="1"/>
</dbReference>
<feature type="transmembrane region" description="Helical" evidence="6">
    <location>
        <begin position="106"/>
        <end position="129"/>
    </location>
</feature>
<dbReference type="PANTHER" id="PTHR32196">
    <property type="entry name" value="ABC TRANSPORTER PERMEASE PROTEIN YPHD-RELATED-RELATED"/>
    <property type="match status" value="1"/>
</dbReference>
<feature type="transmembrane region" description="Helical" evidence="6">
    <location>
        <begin position="63"/>
        <end position="86"/>
    </location>
</feature>
<evidence type="ECO:0000256" key="6">
    <source>
        <dbReference type="SAM" id="Phobius"/>
    </source>
</evidence>
<dbReference type="Proteomes" id="UP001237448">
    <property type="component" value="Unassembled WGS sequence"/>
</dbReference>
<feature type="transmembrane region" description="Helical" evidence="6">
    <location>
        <begin position="174"/>
        <end position="195"/>
    </location>
</feature>
<evidence type="ECO:0000256" key="2">
    <source>
        <dbReference type="ARBA" id="ARBA00022475"/>
    </source>
</evidence>
<organism evidence="7 8">
    <name type="scientific">Labrys monachus</name>
    <dbReference type="NCBI Taxonomy" id="217067"/>
    <lineage>
        <taxon>Bacteria</taxon>
        <taxon>Pseudomonadati</taxon>
        <taxon>Pseudomonadota</taxon>
        <taxon>Alphaproteobacteria</taxon>
        <taxon>Hyphomicrobiales</taxon>
        <taxon>Xanthobacteraceae</taxon>
        <taxon>Labrys</taxon>
    </lineage>
</organism>
<feature type="transmembrane region" description="Helical" evidence="6">
    <location>
        <begin position="30"/>
        <end position="51"/>
    </location>
</feature>
<dbReference type="RefSeq" id="WP_307433892.1">
    <property type="nucleotide sequence ID" value="NZ_JAUSVK010000001.1"/>
</dbReference>
<evidence type="ECO:0000256" key="4">
    <source>
        <dbReference type="ARBA" id="ARBA00022989"/>
    </source>
</evidence>
<gene>
    <name evidence="7" type="ORF">J3R73_005106</name>
</gene>
<name>A0ABU0FL36_9HYPH</name>
<sequence length="329" mass="33701">MTNKPADMPAAGRLPAARLPGSNRDVMRQASTLLGCLVLFAVFSALTASFYQPANLLDIMLQSAINAIIAVGMTLVIITRGIDLSVGSIVGLSSMVASDLMNSQGLSAGIAAGLAVGLACGAVNGVLIAKLKLPDFIVTLGTLSIYRGAALIYTNGQPIYGLPDRFRDIFAGQFLGVPTPVVLAVAIALAGFFLIRFTALGEQIVAVGGNEEAARLSGIDIDRVKITVYTVSGLLSSIAGFILIARIGAAEPIGGTGFELQAIGSAVIGGASLFGGVGNPLGSLVGALTLGGLQNGLTLMNVPSFWQYVASGVVVILAVYVDRLARPRR</sequence>
<feature type="transmembrane region" description="Helical" evidence="6">
    <location>
        <begin position="305"/>
        <end position="325"/>
    </location>
</feature>
<evidence type="ECO:0000256" key="5">
    <source>
        <dbReference type="ARBA" id="ARBA00023136"/>
    </source>
</evidence>
<keyword evidence="2" id="KW-1003">Cell membrane</keyword>
<keyword evidence="5 6" id="KW-0472">Membrane</keyword>
<evidence type="ECO:0000313" key="7">
    <source>
        <dbReference type="EMBL" id="MDQ0395314.1"/>
    </source>
</evidence>
<evidence type="ECO:0000256" key="1">
    <source>
        <dbReference type="ARBA" id="ARBA00004651"/>
    </source>
</evidence>
<dbReference type="EMBL" id="JAUSVK010000001">
    <property type="protein sequence ID" value="MDQ0395314.1"/>
    <property type="molecule type" value="Genomic_DNA"/>
</dbReference>
<keyword evidence="4 6" id="KW-1133">Transmembrane helix</keyword>